<evidence type="ECO:0000256" key="1">
    <source>
        <dbReference type="SAM" id="MobiDB-lite"/>
    </source>
</evidence>
<organism evidence="3 4">
    <name type="scientific">Candidatus Thiothrix singaporensis</name>
    <dbReference type="NCBI Taxonomy" id="2799669"/>
    <lineage>
        <taxon>Bacteria</taxon>
        <taxon>Pseudomonadati</taxon>
        <taxon>Pseudomonadota</taxon>
        <taxon>Gammaproteobacteria</taxon>
        <taxon>Thiotrichales</taxon>
        <taxon>Thiotrichaceae</taxon>
        <taxon>Thiothrix</taxon>
    </lineage>
</organism>
<dbReference type="NCBIfam" id="TIGR03354">
    <property type="entry name" value="VI_FHA"/>
    <property type="match status" value="1"/>
</dbReference>
<dbReference type="Proteomes" id="UP000510621">
    <property type="component" value="Chromosome"/>
</dbReference>
<accession>A0A7L6AWR2</accession>
<feature type="domain" description="Type VI secretion system FHA" evidence="2">
    <location>
        <begin position="148"/>
        <end position="288"/>
    </location>
</feature>
<name>A0A7L6AWR2_9GAMM</name>
<evidence type="ECO:0000259" key="2">
    <source>
        <dbReference type="Pfam" id="PF20232"/>
    </source>
</evidence>
<protein>
    <submittedName>
        <fullName evidence="3">Type VI secretion system-associated FHA domain protein TagH</fullName>
    </submittedName>
</protein>
<gene>
    <name evidence="3" type="primary">tagH</name>
    <name evidence="3" type="ORF">HZT40_20380</name>
</gene>
<proteinExistence type="predicted"/>
<dbReference type="Pfam" id="PF20232">
    <property type="entry name" value="T6SS_FHA_C"/>
    <property type="match status" value="1"/>
</dbReference>
<dbReference type="KEGG" id="this:HZT40_20380"/>
<keyword evidence="4" id="KW-1185">Reference proteome</keyword>
<feature type="region of interest" description="Disordered" evidence="1">
    <location>
        <begin position="1"/>
        <end position="29"/>
    </location>
</feature>
<dbReference type="InterPro" id="IPR046883">
    <property type="entry name" value="T6SS_FHA_C"/>
</dbReference>
<reference evidence="3" key="1">
    <citation type="submission" date="2020-06" db="EMBL/GenBank/DDBJ databases">
        <title>Analysis procedures for assessing recovery of high quality, complete, closed genomes from Nanopore long read metagenome sequencing.</title>
        <authorList>
            <person name="Bessarab I."/>
            <person name="Arumugam K."/>
            <person name="Haryono M."/>
            <person name="Liu X."/>
            <person name="Roy S."/>
            <person name="Zuniga-Montanez R.E."/>
            <person name="Qiu G."/>
            <person name="Drautz-Moses D.I."/>
            <person name="Law Y.Y."/>
            <person name="Wuertz S."/>
            <person name="Lauro F.M."/>
            <person name="Huson D.H."/>
            <person name="Williams R.B."/>
        </authorList>
    </citation>
    <scope>NUCLEOTIDE SEQUENCE [LARGE SCALE GENOMIC DNA]</scope>
    <source>
        <strain evidence="3">SSD2</strain>
    </source>
</reference>
<sequence>MGKDPFDFLEPGAEAKPGKQAPPPVSASVADNAFYIPDIIIPQPAATETGKATAPPDSKASALPSNWWDDPAPPATPAIPEEQPPPPTGKPAVATTFDDDPFAELASVASAAPTPASEEIPMPAPRPRPAAPVSASPGNGGGLQAFLQGAGIQDTGKLAAIEQAQNLEALGRLFCIAIQGTLDALHARAEIKSAMRMDVTTIQRVGNNPLKFSVTADDALNRLLSPRTDAYLPPEQALLEAFDDIRAHQLAVIAGVQAALTQVLKRFDPALLVQRLEKTVRSAPAFPSSAKPSCGRCSKSCTPPWNRNARMISSVCSGWNSPVPTTSRSPN</sequence>
<dbReference type="EMBL" id="CP059265">
    <property type="protein sequence ID" value="QLQ33561.1"/>
    <property type="molecule type" value="Genomic_DNA"/>
</dbReference>
<feature type="region of interest" description="Disordered" evidence="1">
    <location>
        <begin position="46"/>
        <end position="96"/>
    </location>
</feature>
<dbReference type="AlphaFoldDB" id="A0A7L6AWR2"/>
<feature type="compositionally biased region" description="Pro residues" evidence="1">
    <location>
        <begin position="71"/>
        <end position="89"/>
    </location>
</feature>
<evidence type="ECO:0000313" key="4">
    <source>
        <dbReference type="Proteomes" id="UP000510621"/>
    </source>
</evidence>
<dbReference type="InterPro" id="IPR017735">
    <property type="entry name" value="T6SS_FHA"/>
</dbReference>
<evidence type="ECO:0000313" key="3">
    <source>
        <dbReference type="EMBL" id="QLQ33561.1"/>
    </source>
</evidence>
<feature type="region of interest" description="Disordered" evidence="1">
    <location>
        <begin position="110"/>
        <end position="137"/>
    </location>
</feature>